<name>A0AAN6PTP3_9PEZI</name>
<feature type="domain" description="DUF7580" evidence="2">
    <location>
        <begin position="366"/>
        <end position="581"/>
    </location>
</feature>
<dbReference type="AlphaFoldDB" id="A0AAN6PTP3"/>
<accession>A0AAN6PTP3</accession>
<dbReference type="PANTHER" id="PTHR35186">
    <property type="entry name" value="ANK_REP_REGION DOMAIN-CONTAINING PROTEIN"/>
    <property type="match status" value="1"/>
</dbReference>
<keyword evidence="1" id="KW-0175">Coiled coil</keyword>
<dbReference type="Proteomes" id="UP001305647">
    <property type="component" value="Unassembled WGS sequence"/>
</dbReference>
<protein>
    <recommendedName>
        <fullName evidence="2">DUF7580 domain-containing protein</fullName>
    </recommendedName>
</protein>
<gene>
    <name evidence="3" type="ORF">N658DRAFT_261043</name>
</gene>
<feature type="coiled-coil region" evidence="1">
    <location>
        <begin position="155"/>
        <end position="182"/>
    </location>
</feature>
<evidence type="ECO:0000259" key="2">
    <source>
        <dbReference type="Pfam" id="PF24476"/>
    </source>
</evidence>
<keyword evidence="4" id="KW-1185">Reference proteome</keyword>
<reference evidence="3" key="1">
    <citation type="journal article" date="2023" name="Mol. Phylogenet. Evol.">
        <title>Genome-scale phylogeny and comparative genomics of the fungal order Sordariales.</title>
        <authorList>
            <person name="Hensen N."/>
            <person name="Bonometti L."/>
            <person name="Westerberg I."/>
            <person name="Brannstrom I.O."/>
            <person name="Guillou S."/>
            <person name="Cros-Aarteil S."/>
            <person name="Calhoun S."/>
            <person name="Haridas S."/>
            <person name="Kuo A."/>
            <person name="Mondo S."/>
            <person name="Pangilinan J."/>
            <person name="Riley R."/>
            <person name="LaButti K."/>
            <person name="Andreopoulos B."/>
            <person name="Lipzen A."/>
            <person name="Chen C."/>
            <person name="Yan M."/>
            <person name="Daum C."/>
            <person name="Ng V."/>
            <person name="Clum A."/>
            <person name="Steindorff A."/>
            <person name="Ohm R.A."/>
            <person name="Martin F."/>
            <person name="Silar P."/>
            <person name="Natvig D.O."/>
            <person name="Lalanne C."/>
            <person name="Gautier V."/>
            <person name="Ament-Velasquez S.L."/>
            <person name="Kruys A."/>
            <person name="Hutchinson M.I."/>
            <person name="Powell A.J."/>
            <person name="Barry K."/>
            <person name="Miller A.N."/>
            <person name="Grigoriev I.V."/>
            <person name="Debuchy R."/>
            <person name="Gladieux P."/>
            <person name="Hiltunen Thoren M."/>
            <person name="Johannesson H."/>
        </authorList>
    </citation>
    <scope>NUCLEOTIDE SEQUENCE</scope>
    <source>
        <strain evidence="3">CBS 757.83</strain>
    </source>
</reference>
<dbReference type="Pfam" id="PF24476">
    <property type="entry name" value="DUF7580"/>
    <property type="match status" value="1"/>
</dbReference>
<organism evidence="3 4">
    <name type="scientific">Parathielavia hyrcaniae</name>
    <dbReference type="NCBI Taxonomy" id="113614"/>
    <lineage>
        <taxon>Eukaryota</taxon>
        <taxon>Fungi</taxon>
        <taxon>Dikarya</taxon>
        <taxon>Ascomycota</taxon>
        <taxon>Pezizomycotina</taxon>
        <taxon>Sordariomycetes</taxon>
        <taxon>Sordariomycetidae</taxon>
        <taxon>Sordariales</taxon>
        <taxon>Chaetomiaceae</taxon>
        <taxon>Parathielavia</taxon>
    </lineage>
</organism>
<proteinExistence type="predicted"/>
<comment type="caution">
    <text evidence="3">The sequence shown here is derived from an EMBL/GenBank/DDBJ whole genome shotgun (WGS) entry which is preliminary data.</text>
</comment>
<dbReference type="EMBL" id="MU863668">
    <property type="protein sequence ID" value="KAK4097772.1"/>
    <property type="molecule type" value="Genomic_DNA"/>
</dbReference>
<sequence>MADPISLGLGIAPLVIAALKGAKHTKSKIKLVKHHRKELSRVRRRFRTQVSIFRDGCQLLLRHAGVPPDVAAQMVEDDCHDHWARQDLECQIHAFLERKYLDVQQATEEIRDQITNLDDKLSGLEGSAKSSGTSKVGAASTARKAGKAVGVAVEYSALQEALESLTDSVNEFERLRKTAKKLQKPRVPGPTQRKAMPRTYSLVARHSKSFLETLSRSWSCLGSNGLHSTHTAKLFLESDTSDSWVKFRVILEYEAVLGDTRQHSLHFLRIQSEELSWVDYGLPAPDLPSTCSYSDAREPPAKARRVRFADAPSESSTRLSQASKTGCHGRVQALGPGHNLCKAKDVCQHIIECAKSLYQSRQEGCIGYLVSTDNLTHRLMAAHDKESAAIQTRPSPTASLDSIIQPAWESRISIHEQLRLALRLSRSLLQYHSTPWWRRKWYLSDLSYFDIDQALSESLATLHIDEELVSRTDHLAMQRVIAQVPTAPLDDNTEMLCGIRNATVHSLSVALLQIGRWECLDEEDIVAVRKAALRPSRLGPRYDELTKRCLYCDFGVGADLDTPQLQGAIYENVVSELEQMVELLGRSGVSRGSGVQGYDS</sequence>
<evidence type="ECO:0000313" key="3">
    <source>
        <dbReference type="EMBL" id="KAK4097772.1"/>
    </source>
</evidence>
<evidence type="ECO:0000313" key="4">
    <source>
        <dbReference type="Proteomes" id="UP001305647"/>
    </source>
</evidence>
<evidence type="ECO:0000256" key="1">
    <source>
        <dbReference type="SAM" id="Coils"/>
    </source>
</evidence>
<dbReference type="PANTHER" id="PTHR35186:SF4">
    <property type="entry name" value="PRION-INHIBITION AND PROPAGATION HELO DOMAIN-CONTAINING PROTEIN"/>
    <property type="match status" value="1"/>
</dbReference>
<dbReference type="InterPro" id="IPR056002">
    <property type="entry name" value="DUF7580"/>
</dbReference>
<reference evidence="3" key="2">
    <citation type="submission" date="2023-05" db="EMBL/GenBank/DDBJ databases">
        <authorList>
            <consortium name="Lawrence Berkeley National Laboratory"/>
            <person name="Steindorff A."/>
            <person name="Hensen N."/>
            <person name="Bonometti L."/>
            <person name="Westerberg I."/>
            <person name="Brannstrom I.O."/>
            <person name="Guillou S."/>
            <person name="Cros-Aarteil S."/>
            <person name="Calhoun S."/>
            <person name="Haridas S."/>
            <person name="Kuo A."/>
            <person name="Mondo S."/>
            <person name="Pangilinan J."/>
            <person name="Riley R."/>
            <person name="Labutti K."/>
            <person name="Andreopoulos B."/>
            <person name="Lipzen A."/>
            <person name="Chen C."/>
            <person name="Yanf M."/>
            <person name="Daum C."/>
            <person name="Ng V."/>
            <person name="Clum A."/>
            <person name="Ohm R."/>
            <person name="Martin F."/>
            <person name="Silar P."/>
            <person name="Natvig D."/>
            <person name="Lalanne C."/>
            <person name="Gautier V."/>
            <person name="Ament-Velasquez S.L."/>
            <person name="Kruys A."/>
            <person name="Hutchinson M.I."/>
            <person name="Powell A.J."/>
            <person name="Barry K."/>
            <person name="Miller A.N."/>
            <person name="Grigoriev I.V."/>
            <person name="Debuchy R."/>
            <person name="Gladieux P."/>
            <person name="Thoren M.H."/>
            <person name="Johannesson H."/>
        </authorList>
    </citation>
    <scope>NUCLEOTIDE SEQUENCE</scope>
    <source>
        <strain evidence="3">CBS 757.83</strain>
    </source>
</reference>